<dbReference type="Proteomes" id="UP000323426">
    <property type="component" value="Unassembled WGS sequence"/>
</dbReference>
<organism evidence="1 2">
    <name type="scientific">Adhaeribacter rhizoryzae</name>
    <dbReference type="NCBI Taxonomy" id="2607907"/>
    <lineage>
        <taxon>Bacteria</taxon>
        <taxon>Pseudomonadati</taxon>
        <taxon>Bacteroidota</taxon>
        <taxon>Cytophagia</taxon>
        <taxon>Cytophagales</taxon>
        <taxon>Hymenobacteraceae</taxon>
        <taxon>Adhaeribacter</taxon>
    </lineage>
</organism>
<dbReference type="AlphaFoldDB" id="A0A5M6DMT8"/>
<dbReference type="EMBL" id="VWSF01000005">
    <property type="protein sequence ID" value="KAA5547460.1"/>
    <property type="molecule type" value="Genomic_DNA"/>
</dbReference>
<accession>A0A5M6DMT8</accession>
<sequence>MNFDFAEQINPYLEKHDHPTAISIAEEALQNIPTTKFHSILGKSLMHHAVGLANWIGNFHESVSEGLEVKALYFEMNEFDINTDMWYIDGFAFSEDGGLDPEDMDWLSEVSLETITTEEYVIGGYEILQDAFENIEPDTDELQDARDWCEQIVIARFMELMRAAHLEAKSQKMNWANLPLYYTEHSYDFIVKSV</sequence>
<keyword evidence="2" id="KW-1185">Reference proteome</keyword>
<evidence type="ECO:0000313" key="1">
    <source>
        <dbReference type="EMBL" id="KAA5547460.1"/>
    </source>
</evidence>
<evidence type="ECO:0000313" key="2">
    <source>
        <dbReference type="Proteomes" id="UP000323426"/>
    </source>
</evidence>
<comment type="caution">
    <text evidence="1">The sequence shown here is derived from an EMBL/GenBank/DDBJ whole genome shotgun (WGS) entry which is preliminary data.</text>
</comment>
<dbReference type="RefSeq" id="WP_150088084.1">
    <property type="nucleotide sequence ID" value="NZ_VWSF01000005.1"/>
</dbReference>
<reference evidence="1 2" key="1">
    <citation type="submission" date="2019-09" db="EMBL/GenBank/DDBJ databases">
        <title>Genome sequence and assembly of Adhaeribacter sp.</title>
        <authorList>
            <person name="Chhetri G."/>
        </authorList>
    </citation>
    <scope>NUCLEOTIDE SEQUENCE [LARGE SCALE GENOMIC DNA]</scope>
    <source>
        <strain evidence="1 2">DK36</strain>
    </source>
</reference>
<proteinExistence type="predicted"/>
<protein>
    <submittedName>
        <fullName evidence="1">Uncharacterized protein</fullName>
    </submittedName>
</protein>
<name>A0A5M6DMT8_9BACT</name>
<gene>
    <name evidence="1" type="ORF">F0145_09040</name>
</gene>